<dbReference type="EMBL" id="QSBM01000001">
    <property type="protein sequence ID" value="RGX33264.1"/>
    <property type="molecule type" value="Genomic_DNA"/>
</dbReference>
<dbReference type="Pfam" id="PF02127">
    <property type="entry name" value="Peptidase_M18"/>
    <property type="match status" value="1"/>
</dbReference>
<dbReference type="OrthoDB" id="9764268at2"/>
<evidence type="ECO:0000256" key="4">
    <source>
        <dbReference type="ARBA" id="ARBA00022670"/>
    </source>
</evidence>
<dbReference type="CDD" id="cd05658">
    <property type="entry name" value="M18_DAP"/>
    <property type="match status" value="1"/>
</dbReference>
<dbReference type="GO" id="GO:0004177">
    <property type="term" value="F:aminopeptidase activity"/>
    <property type="evidence" value="ECO:0007669"/>
    <property type="project" value="UniProtKB-KW"/>
</dbReference>
<dbReference type="GO" id="GO:0008237">
    <property type="term" value="F:metallopeptidase activity"/>
    <property type="evidence" value="ECO:0007669"/>
    <property type="project" value="UniProtKB-KW"/>
</dbReference>
<keyword evidence="6 9" id="KW-0378">Hydrolase</keyword>
<comment type="cofactor">
    <cofactor evidence="1 10">
        <name>Zn(2+)</name>
        <dbReference type="ChEBI" id="CHEBI:29105"/>
    </cofactor>
</comment>
<comment type="caution">
    <text evidence="11">The sequence shown here is derived from an EMBL/GenBank/DDBJ whole genome shotgun (WGS) entry which is preliminary data.</text>
</comment>
<keyword evidence="5 9" id="KW-0479">Metal-binding</keyword>
<sequence length="442" mass="48177">MDERVNTRDITEKLLTFLENSPTSFHAVENMAARLRGEGFEELKEADCWSIEAGGRYFVTRNMSSLIAFQVPCRDFTGFQIISSHSDSPAFKIKENPEMKVEGRYVKLNVEKYGGMLCAPWFDRPLSIAGRLVVRTADGLQTKLVNVDRDLVMIPNLAIHMNRQVNDGYAYNAQSDMLPLYGGEAAAGTLMKTVAQSAGVAEEDILGHDLYLYNRMKGSVWGAGEEFFSCGRIDDLQCAFGSLEGFLAGGNPHSVSVHAVLDNEEVGSTTKQGAASTFLLDTLKRLNTALGRTEEQYLTALASSFMVSADNAHGVHPNYADKADPTNRPYLNGGIVIKFNANQKYTTDAVSAAVFRSICEKACVPVQTFTNRSDMAGGSTLGNISNTHVALNTADIGLPELAMHSPYETGGVLDTEYLIRAAKEFFSTGLKADGDGSYRFVS</sequence>
<evidence type="ECO:0000256" key="1">
    <source>
        <dbReference type="ARBA" id="ARBA00001947"/>
    </source>
</evidence>
<evidence type="ECO:0000256" key="7">
    <source>
        <dbReference type="ARBA" id="ARBA00022833"/>
    </source>
</evidence>
<evidence type="ECO:0000256" key="6">
    <source>
        <dbReference type="ARBA" id="ARBA00022801"/>
    </source>
</evidence>
<dbReference type="Gene3D" id="2.30.250.10">
    <property type="entry name" value="Aminopeptidase i, Domain 2"/>
    <property type="match status" value="1"/>
</dbReference>
<evidence type="ECO:0000256" key="5">
    <source>
        <dbReference type="ARBA" id="ARBA00022723"/>
    </source>
</evidence>
<dbReference type="RefSeq" id="WP_007717895.1">
    <property type="nucleotide sequence ID" value="NZ_JAWRJJ010000447.1"/>
</dbReference>
<reference evidence="11 12" key="1">
    <citation type="submission" date="2018-08" db="EMBL/GenBank/DDBJ databases">
        <title>A genome reference for cultivated species of the human gut microbiota.</title>
        <authorList>
            <person name="Zou Y."/>
            <person name="Xue W."/>
            <person name="Luo G."/>
        </authorList>
    </citation>
    <scope>NUCLEOTIDE SEQUENCE [LARGE SCALE GENOMIC DNA]</scope>
    <source>
        <strain evidence="11 12">AF04-15</strain>
    </source>
</reference>
<evidence type="ECO:0000313" key="12">
    <source>
        <dbReference type="Proteomes" id="UP000283880"/>
    </source>
</evidence>
<evidence type="ECO:0000313" key="11">
    <source>
        <dbReference type="EMBL" id="RGX33264.1"/>
    </source>
</evidence>
<evidence type="ECO:0000256" key="10">
    <source>
        <dbReference type="RuleBase" id="RU004387"/>
    </source>
</evidence>
<keyword evidence="3 9" id="KW-0031">Aminopeptidase</keyword>
<dbReference type="Proteomes" id="UP000283880">
    <property type="component" value="Unassembled WGS sequence"/>
</dbReference>
<comment type="similarity">
    <text evidence="2 9">Belongs to the peptidase M18 family.</text>
</comment>
<dbReference type="PANTHER" id="PTHR28570">
    <property type="entry name" value="ASPARTYL AMINOPEPTIDASE"/>
    <property type="match status" value="1"/>
</dbReference>
<evidence type="ECO:0000256" key="3">
    <source>
        <dbReference type="ARBA" id="ARBA00022438"/>
    </source>
</evidence>
<proteinExistence type="inferred from homology"/>
<organism evidence="11 12">
    <name type="scientific">Enterocloster asparagiformis</name>
    <dbReference type="NCBI Taxonomy" id="333367"/>
    <lineage>
        <taxon>Bacteria</taxon>
        <taxon>Bacillati</taxon>
        <taxon>Bacillota</taxon>
        <taxon>Clostridia</taxon>
        <taxon>Lachnospirales</taxon>
        <taxon>Lachnospiraceae</taxon>
        <taxon>Enterocloster</taxon>
    </lineage>
</organism>
<keyword evidence="4 9" id="KW-0645">Protease</keyword>
<dbReference type="SUPFAM" id="SSF53187">
    <property type="entry name" value="Zn-dependent exopeptidases"/>
    <property type="match status" value="1"/>
</dbReference>
<dbReference type="NCBIfam" id="NF002759">
    <property type="entry name" value="PRK02813.1"/>
    <property type="match status" value="1"/>
</dbReference>
<dbReference type="AlphaFoldDB" id="A0A413FM04"/>
<protein>
    <recommendedName>
        <fullName evidence="10">M18 family aminopeptidase</fullName>
        <ecNumber evidence="10">3.4.11.-</ecNumber>
    </recommendedName>
</protein>
<gene>
    <name evidence="11" type="ORF">DWV29_03435</name>
</gene>
<dbReference type="EC" id="3.4.11.-" evidence="10"/>
<evidence type="ECO:0000256" key="9">
    <source>
        <dbReference type="RuleBase" id="RU004386"/>
    </source>
</evidence>
<accession>A0A413FM04</accession>
<dbReference type="GO" id="GO:0005737">
    <property type="term" value="C:cytoplasm"/>
    <property type="evidence" value="ECO:0007669"/>
    <property type="project" value="UniProtKB-ARBA"/>
</dbReference>
<dbReference type="PANTHER" id="PTHR28570:SF3">
    <property type="entry name" value="ASPARTYL AMINOPEPTIDASE"/>
    <property type="match status" value="1"/>
</dbReference>
<dbReference type="InterPro" id="IPR023358">
    <property type="entry name" value="Peptidase_M18_dom2"/>
</dbReference>
<evidence type="ECO:0000256" key="8">
    <source>
        <dbReference type="ARBA" id="ARBA00023049"/>
    </source>
</evidence>
<dbReference type="GO" id="GO:0008270">
    <property type="term" value="F:zinc ion binding"/>
    <property type="evidence" value="ECO:0007669"/>
    <property type="project" value="InterPro"/>
</dbReference>
<dbReference type="PRINTS" id="PR00932">
    <property type="entry name" value="AMINO1PTASE"/>
</dbReference>
<dbReference type="GO" id="GO:0006508">
    <property type="term" value="P:proteolysis"/>
    <property type="evidence" value="ECO:0007669"/>
    <property type="project" value="UniProtKB-KW"/>
</dbReference>
<dbReference type="Gene3D" id="3.40.630.10">
    <property type="entry name" value="Zn peptidases"/>
    <property type="match status" value="1"/>
</dbReference>
<keyword evidence="8 9" id="KW-0482">Metalloprotease</keyword>
<name>A0A413FM04_9FIRM</name>
<dbReference type="InterPro" id="IPR001948">
    <property type="entry name" value="Peptidase_M18"/>
</dbReference>
<evidence type="ECO:0000256" key="2">
    <source>
        <dbReference type="ARBA" id="ARBA00008290"/>
    </source>
</evidence>
<dbReference type="SUPFAM" id="SSF101821">
    <property type="entry name" value="Aminopeptidase/glucanase lid domain"/>
    <property type="match status" value="1"/>
</dbReference>
<keyword evidence="7 9" id="KW-0862">Zinc</keyword>